<dbReference type="InterPro" id="IPR054363">
    <property type="entry name" value="GH95_cat"/>
</dbReference>
<dbReference type="EMBL" id="JBHUCX010000013">
    <property type="protein sequence ID" value="MFD1673839.1"/>
    <property type="molecule type" value="Genomic_DNA"/>
</dbReference>
<evidence type="ECO:0000259" key="2">
    <source>
        <dbReference type="Pfam" id="PF21307"/>
    </source>
</evidence>
<dbReference type="PANTHER" id="PTHR31084:SF0">
    <property type="entry name" value="ALPHA-L-FUCOSIDASE 2"/>
    <property type="match status" value="1"/>
</dbReference>
<dbReference type="PIRSF" id="PIRSF007663">
    <property type="entry name" value="UCP007663"/>
    <property type="match status" value="1"/>
</dbReference>
<dbReference type="InterPro" id="IPR016518">
    <property type="entry name" value="Alpha-L-fucosidase"/>
</dbReference>
<dbReference type="InterPro" id="IPR008928">
    <property type="entry name" value="6-hairpin_glycosidase_sf"/>
</dbReference>
<dbReference type="InterPro" id="IPR027414">
    <property type="entry name" value="GH95_N_dom"/>
</dbReference>
<dbReference type="Pfam" id="PF21307">
    <property type="entry name" value="Glyco_hydro_95_C"/>
    <property type="match status" value="1"/>
</dbReference>
<dbReference type="PANTHER" id="PTHR31084">
    <property type="entry name" value="ALPHA-L-FUCOSIDASE 2"/>
    <property type="match status" value="1"/>
</dbReference>
<dbReference type="Proteomes" id="UP001597079">
    <property type="component" value="Unassembled WGS sequence"/>
</dbReference>
<dbReference type="InterPro" id="IPR049053">
    <property type="entry name" value="AFCA-like_C"/>
</dbReference>
<dbReference type="SUPFAM" id="SSF48208">
    <property type="entry name" value="Six-hairpin glycosidases"/>
    <property type="match status" value="1"/>
</dbReference>
<accession>A0ABW4JDR0</accession>
<keyword evidence="4" id="KW-0378">Hydrolase</keyword>
<proteinExistence type="predicted"/>
<sequence length="772" mass="86474">MTEQAVGERTRIWFRQPANEWNEALPIGNGRLGAMVFGRVKEERIQLNEDSLWYGGPRDRHNPDAPTYLPKIRALIFAGELQAAERLTAMALTSLPESQRHYTPLGDLLFSFSGEETDVVDYERELDIERAVTTIRYKQGGIRFTREMFASYPDQGLIIRFKADKPGAISFQARLTRARSRYAETIQKCGPAGILMRGNAGGENGSDFSTILKCSAEGGRVQTIGEYLIVDEADSVTLHLAASTSFRSADPEQACMSTLDAIAKQPYEQLLERHLQDYRALYSRVTLRLLEQDAKATLPTDERLQRLQQGETDLGLVSLYFQYGRYLLIAASRPGSLPANLQGIWNEHFLPPWDSKYTININTEMNYWPAEICNLAECHAPLFDLIERMRISGRHTAHVLYGCRGFTAHHNTDIWADTAPQDRYLPATYWPLGAAWLCLHLWEHYEFHQEIPFLQKTYETMKEAAFFFLDYMVPGPEGYLVTCPSVSPENTYVLPSGEAGVLCFGSSMDSQIIHALFTACVRGSEILGIDEAFREELQAALAKLPPIKIGKHGQIQEWFEDYEEKEPGHRHISHLFALHPGNQINLDTPALAAAARVTLERRLANGGGHTGWSRAWIINFWARLNDAKLAAENVQALLAKSTLTNLLDNHPPFQIDGNFGGTAGIAQMLLQSHAGAIHILPCLPDDWQTGQVVGLRARGNVTVNISWRDGRLERAWLAAGVDGVYLVRATEPVDVFCASQEVPSSQVETNVVEFIVEKGKVYELAPREGSQK</sequence>
<dbReference type="RefSeq" id="WP_377941391.1">
    <property type="nucleotide sequence ID" value="NZ_JBHUCX010000013.1"/>
</dbReference>
<evidence type="ECO:0000313" key="5">
    <source>
        <dbReference type="Proteomes" id="UP001597079"/>
    </source>
</evidence>
<evidence type="ECO:0000259" key="3">
    <source>
        <dbReference type="Pfam" id="PF22124"/>
    </source>
</evidence>
<evidence type="ECO:0000259" key="1">
    <source>
        <dbReference type="Pfam" id="PF14498"/>
    </source>
</evidence>
<feature type="domain" description="Alpha fucosidase A-like C-terminal" evidence="2">
    <location>
        <begin position="671"/>
        <end position="764"/>
    </location>
</feature>
<name>A0ABW4JDR0_9BACL</name>
<gene>
    <name evidence="4" type="ORF">ACFSB2_03835</name>
</gene>
<evidence type="ECO:0000313" key="4">
    <source>
        <dbReference type="EMBL" id="MFD1673839.1"/>
    </source>
</evidence>
<reference evidence="5" key="1">
    <citation type="journal article" date="2019" name="Int. J. Syst. Evol. Microbiol.">
        <title>The Global Catalogue of Microorganisms (GCM) 10K type strain sequencing project: providing services to taxonomists for standard genome sequencing and annotation.</title>
        <authorList>
            <consortium name="The Broad Institute Genomics Platform"/>
            <consortium name="The Broad Institute Genome Sequencing Center for Infectious Disease"/>
            <person name="Wu L."/>
            <person name="Ma J."/>
        </authorList>
    </citation>
    <scope>NUCLEOTIDE SEQUENCE [LARGE SCALE GENOMIC DNA]</scope>
    <source>
        <strain evidence="5">CGMCC 1.12286</strain>
    </source>
</reference>
<protein>
    <submittedName>
        <fullName evidence="4">Glycoside hydrolase N-terminal domain-containing protein</fullName>
    </submittedName>
</protein>
<comment type="caution">
    <text evidence="4">The sequence shown here is derived from an EMBL/GenBank/DDBJ whole genome shotgun (WGS) entry which is preliminary data.</text>
</comment>
<keyword evidence="5" id="KW-1185">Reference proteome</keyword>
<dbReference type="Gene3D" id="1.50.10.10">
    <property type="match status" value="1"/>
</dbReference>
<dbReference type="Pfam" id="PF14498">
    <property type="entry name" value="Glyco_hyd_65N_2"/>
    <property type="match status" value="1"/>
</dbReference>
<dbReference type="Pfam" id="PF22124">
    <property type="entry name" value="Glyco_hydro_95_cat"/>
    <property type="match status" value="1"/>
</dbReference>
<organism evidence="4 5">
    <name type="scientific">Alicyclobacillus fodiniaquatilis</name>
    <dbReference type="NCBI Taxonomy" id="1661150"/>
    <lineage>
        <taxon>Bacteria</taxon>
        <taxon>Bacillati</taxon>
        <taxon>Bacillota</taxon>
        <taxon>Bacilli</taxon>
        <taxon>Bacillales</taxon>
        <taxon>Alicyclobacillaceae</taxon>
        <taxon>Alicyclobacillus</taxon>
    </lineage>
</organism>
<feature type="domain" description="Glycosyl hydrolase family 95 catalytic" evidence="3">
    <location>
        <begin position="267"/>
        <end position="669"/>
    </location>
</feature>
<feature type="domain" description="Glycosyl hydrolase family 95 N-terminal" evidence="1">
    <location>
        <begin position="12"/>
        <end position="248"/>
    </location>
</feature>
<dbReference type="GO" id="GO:0016787">
    <property type="term" value="F:hydrolase activity"/>
    <property type="evidence" value="ECO:0007669"/>
    <property type="project" value="UniProtKB-KW"/>
</dbReference>
<dbReference type="InterPro" id="IPR012341">
    <property type="entry name" value="6hp_glycosidase-like_sf"/>
</dbReference>